<keyword evidence="1" id="KW-0831">Ubiquinone biosynthesis</keyword>
<evidence type="ECO:0000259" key="2">
    <source>
        <dbReference type="Pfam" id="PF02036"/>
    </source>
</evidence>
<dbReference type="GO" id="GO:0005737">
    <property type="term" value="C:cytoplasm"/>
    <property type="evidence" value="ECO:0007669"/>
    <property type="project" value="UniProtKB-SubCell"/>
</dbReference>
<comment type="function">
    <text evidence="1">Required for ubiquinone (coenzyme Q) biosynthesis. Binds hydrophobic ubiquinone biosynthetic intermediates via its SCP2 domain and is essential for the stability of the Ubi complex. May constitute a docking platform where Ubi enzymes assemble and access their SCP2-bound polyprenyl substrates.</text>
</comment>
<organism evidence="3 4">
    <name type="scientific">Pusillimonas minor</name>
    <dbReference type="NCBI Taxonomy" id="2697024"/>
    <lineage>
        <taxon>Bacteria</taxon>
        <taxon>Pseudomonadati</taxon>
        <taxon>Pseudomonadota</taxon>
        <taxon>Betaproteobacteria</taxon>
        <taxon>Burkholderiales</taxon>
        <taxon>Alcaligenaceae</taxon>
        <taxon>Pusillimonas</taxon>
    </lineage>
</organism>
<dbReference type="UniPathway" id="UPA00232"/>
<gene>
    <name evidence="1" type="primary">ubiJ</name>
    <name evidence="3" type="ORF">GTU67_12395</name>
</gene>
<dbReference type="PANTHER" id="PTHR38693:SF1">
    <property type="entry name" value="UBIQUINONE BIOSYNTHESIS ACCESSORY FACTOR UBIJ"/>
    <property type="match status" value="1"/>
</dbReference>
<sequence length="211" mass="23050">MLPFFPPPPFVASAGISAFNRLLRREPWAAERLSRHAGKTVRFVLGRAEVSLVIGSQGTLQLADAAVVPDVTLTLPETQTGRLFDVIRHQDPEHIVDALHIQGDAGLANVVADLARHLRWDVEDDLARVVGDIPATRIMAGARAISRGFAAASQRFAGNVAEYLTEESPTLMAKAHLPAHQERTARLLQQLDQIDRRVAQLEQRAASGRGH</sequence>
<dbReference type="RefSeq" id="WP_185780378.1">
    <property type="nucleotide sequence ID" value="NZ_JACJUU010000011.1"/>
</dbReference>
<dbReference type="PANTHER" id="PTHR38693">
    <property type="entry name" value="UBIQUINONE BIOSYNTHESIS PROTEIN UBIJ"/>
    <property type="match status" value="1"/>
</dbReference>
<evidence type="ECO:0000256" key="1">
    <source>
        <dbReference type="HAMAP-Rule" id="MF_02215"/>
    </source>
</evidence>
<dbReference type="GO" id="GO:0006744">
    <property type="term" value="P:ubiquinone biosynthetic process"/>
    <property type="evidence" value="ECO:0007669"/>
    <property type="project" value="UniProtKB-UniRule"/>
</dbReference>
<feature type="domain" description="SCP2" evidence="2">
    <location>
        <begin position="19"/>
        <end position="115"/>
    </location>
</feature>
<dbReference type="InterPro" id="IPR003033">
    <property type="entry name" value="SCP2_sterol-bd_dom"/>
</dbReference>
<comment type="subcellular location">
    <subcellularLocation>
        <location evidence="1">Cytoplasm</location>
    </subcellularLocation>
</comment>
<keyword evidence="1" id="KW-0963">Cytoplasm</keyword>
<keyword evidence="4" id="KW-1185">Reference proteome</keyword>
<evidence type="ECO:0000313" key="4">
    <source>
        <dbReference type="Proteomes" id="UP000545386"/>
    </source>
</evidence>
<dbReference type="Proteomes" id="UP000545386">
    <property type="component" value="Unassembled WGS sequence"/>
</dbReference>
<dbReference type="HAMAP" id="MF_02215">
    <property type="entry name" value="UbiJ"/>
    <property type="match status" value="1"/>
</dbReference>
<dbReference type="EMBL" id="JACJUU010000011">
    <property type="protein sequence ID" value="MBC2770708.1"/>
    <property type="molecule type" value="Genomic_DNA"/>
</dbReference>
<comment type="similarity">
    <text evidence="1">Belongs to the UbiJ family.</text>
</comment>
<comment type="pathway">
    <text evidence="1">Cofactor biosynthesis; ubiquinone biosynthesis.</text>
</comment>
<proteinExistence type="inferred from homology"/>
<reference evidence="3 4" key="1">
    <citation type="submission" date="2020-08" db="EMBL/GenBank/DDBJ databases">
        <title>Paraeoetvoesia sp. YC-7-48 draft genome sequence.</title>
        <authorList>
            <person name="Yao L."/>
        </authorList>
    </citation>
    <scope>NUCLEOTIDE SEQUENCE [LARGE SCALE GENOMIC DNA]</scope>
    <source>
        <strain evidence="4">YC-7-48</strain>
    </source>
</reference>
<dbReference type="AlphaFoldDB" id="A0A842HST4"/>
<dbReference type="Pfam" id="PF02036">
    <property type="entry name" value="SCP2"/>
    <property type="match status" value="1"/>
</dbReference>
<dbReference type="InterPro" id="IPR038989">
    <property type="entry name" value="UbiJ"/>
</dbReference>
<accession>A0A842HST4</accession>
<evidence type="ECO:0000313" key="3">
    <source>
        <dbReference type="EMBL" id="MBC2770708.1"/>
    </source>
</evidence>
<comment type="caution">
    <text evidence="3">The sequence shown here is derived from an EMBL/GenBank/DDBJ whole genome shotgun (WGS) entry which is preliminary data.</text>
</comment>
<protein>
    <recommendedName>
        <fullName evidence="1">Ubiquinone biosynthesis accessory factor UbiJ</fullName>
    </recommendedName>
</protein>
<name>A0A842HST4_9BURK</name>